<sequence length="135" mass="15307">MTEEMRAEVDQLYYNFQCDVVQLSIQNCVGYHLYFEHLGQNKQLRGKGQSWNNFQKYNPAAQRLFNEHGCAVGKGVVSALWSAKTGVEKERYCNLNYMTSLREVVTTPNNPTTSTNTTRAEPATTNTDTEANIDT</sequence>
<protein>
    <submittedName>
        <fullName evidence="2">Uncharacterized protein</fullName>
    </submittedName>
</protein>
<gene>
    <name evidence="2" type="ORF">PCASD_25447</name>
</gene>
<evidence type="ECO:0000256" key="1">
    <source>
        <dbReference type="SAM" id="MobiDB-lite"/>
    </source>
</evidence>
<dbReference type="EMBL" id="PGCI01000426">
    <property type="protein sequence ID" value="PLW27092.1"/>
    <property type="molecule type" value="Genomic_DNA"/>
</dbReference>
<evidence type="ECO:0000313" key="2">
    <source>
        <dbReference type="EMBL" id="PLW27092.1"/>
    </source>
</evidence>
<reference evidence="2 3" key="1">
    <citation type="submission" date="2017-11" db="EMBL/GenBank/DDBJ databases">
        <title>De novo assembly and phasing of dikaryotic genomes from two isolates of Puccinia coronata f. sp. avenae, the causal agent of oat crown rust.</title>
        <authorList>
            <person name="Miller M.E."/>
            <person name="Zhang Y."/>
            <person name="Omidvar V."/>
            <person name="Sperschneider J."/>
            <person name="Schwessinger B."/>
            <person name="Raley C."/>
            <person name="Palmer J.M."/>
            <person name="Garnica D."/>
            <person name="Upadhyaya N."/>
            <person name="Rathjen J."/>
            <person name="Taylor J.M."/>
            <person name="Park R.F."/>
            <person name="Dodds P.N."/>
            <person name="Hirsch C.D."/>
            <person name="Kianian S.F."/>
            <person name="Figueroa M."/>
        </authorList>
    </citation>
    <scope>NUCLEOTIDE SEQUENCE [LARGE SCALE GENOMIC DNA]</scope>
    <source>
        <strain evidence="2">12SD80</strain>
    </source>
</reference>
<proteinExistence type="predicted"/>
<accession>A0A2N5TNN3</accession>
<dbReference type="Proteomes" id="UP000235392">
    <property type="component" value="Unassembled WGS sequence"/>
</dbReference>
<evidence type="ECO:0000313" key="3">
    <source>
        <dbReference type="Proteomes" id="UP000235392"/>
    </source>
</evidence>
<dbReference type="AlphaFoldDB" id="A0A2N5TNN3"/>
<organism evidence="2 3">
    <name type="scientific">Puccinia coronata f. sp. avenae</name>
    <dbReference type="NCBI Taxonomy" id="200324"/>
    <lineage>
        <taxon>Eukaryota</taxon>
        <taxon>Fungi</taxon>
        <taxon>Dikarya</taxon>
        <taxon>Basidiomycota</taxon>
        <taxon>Pucciniomycotina</taxon>
        <taxon>Pucciniomycetes</taxon>
        <taxon>Pucciniales</taxon>
        <taxon>Pucciniaceae</taxon>
        <taxon>Puccinia</taxon>
    </lineage>
</organism>
<feature type="compositionally biased region" description="Low complexity" evidence="1">
    <location>
        <begin position="106"/>
        <end position="129"/>
    </location>
</feature>
<name>A0A2N5TNN3_9BASI</name>
<comment type="caution">
    <text evidence="2">The sequence shown here is derived from an EMBL/GenBank/DDBJ whole genome shotgun (WGS) entry which is preliminary data.</text>
</comment>
<feature type="region of interest" description="Disordered" evidence="1">
    <location>
        <begin position="105"/>
        <end position="135"/>
    </location>
</feature>